<dbReference type="InterPro" id="IPR051338">
    <property type="entry name" value="NodU/CmcH_Carbamoyltrnsfr"/>
</dbReference>
<evidence type="ECO:0000313" key="6">
    <source>
        <dbReference type="Proteomes" id="UP001165065"/>
    </source>
</evidence>
<gene>
    <name evidence="5" type="ORF">TrCOL_g10285</name>
</gene>
<accession>A0A9W7LGT8</accession>
<dbReference type="InterPro" id="IPR003696">
    <property type="entry name" value="Carbtransf_dom"/>
</dbReference>
<dbReference type="InterPro" id="IPR038152">
    <property type="entry name" value="Carbam_trans_C_sf"/>
</dbReference>
<dbReference type="InterPro" id="IPR031730">
    <property type="entry name" value="Carbam_trans_C"/>
</dbReference>
<evidence type="ECO:0000259" key="4">
    <source>
        <dbReference type="Pfam" id="PF16861"/>
    </source>
</evidence>
<evidence type="ECO:0000256" key="2">
    <source>
        <dbReference type="SAM" id="SignalP"/>
    </source>
</evidence>
<reference evidence="6" key="1">
    <citation type="journal article" date="2023" name="Commun. Biol.">
        <title>Genome analysis of Parmales, the sister group of diatoms, reveals the evolutionary specialization of diatoms from phago-mixotrophs to photoautotrophs.</title>
        <authorList>
            <person name="Ban H."/>
            <person name="Sato S."/>
            <person name="Yoshikawa S."/>
            <person name="Yamada K."/>
            <person name="Nakamura Y."/>
            <person name="Ichinomiya M."/>
            <person name="Sato N."/>
            <person name="Blanc-Mathieu R."/>
            <person name="Endo H."/>
            <person name="Kuwata A."/>
            <person name="Ogata H."/>
        </authorList>
    </citation>
    <scope>NUCLEOTIDE SEQUENCE [LARGE SCALE GENOMIC DNA]</scope>
</reference>
<proteinExistence type="inferred from homology"/>
<dbReference type="Pfam" id="PF16861">
    <property type="entry name" value="Carbam_trans_C"/>
    <property type="match status" value="1"/>
</dbReference>
<protein>
    <recommendedName>
        <fullName evidence="7">Carbamoyltransferase</fullName>
    </recommendedName>
</protein>
<dbReference type="AlphaFoldDB" id="A0A9W7LGT8"/>
<sequence length="696" mass="77080">MRRERDGTLRLNLFLISLFAILAKAAEAKNVKEVAIEVDGEERKVEWDYTYEDVDAVARTYVRQNSLITQSDETGEEAASAISEALRSQINLEQQPVALAPVLRLASLERPGPSSLQRAETVISLYPGHDAGIAIAVGGVVQCALELERLFDVRYYIPPLNNSSEFHNAWTTALRVVKKDCPGEVPSRFDYGVIVKVGIDMDARTTLHHQLPWIVEELFHVERWTWVDHHEAHARAGFFQSPFRSALIVSYDGGGNDGAFNIYRGRFDKVTRLARLDLNMGQMYNFAASVVEEVSKRPPPCGGIQQNVTDNSQDLDFAGKLMGYAALGTPREELQLAMRELYLKSRAVYGPKANDQSGTIASFSPSMTVPDVIRKAICGENALQGQRDFAASAQEEFTNIILDIVREFSALHKNEGDGNSRKSEDVLGEGLVVAGGCALNVPANQRLHDELLKSGMSIFVDPAPNDGGLIIGGVFAVTPPPVRPKGMQYAGFNLWDGDMLDGEARARGAIRLSEVGGVDYLAALLCREDRPIVAVVKGRQEFGPRALGHRSLIAVPDSDQIKERMNRLKFRQFYRPVAPMIADEHLEKVFGRFVSSPYMSMAPEILPEIAAEFPGLTHLDKTARHQSVGRDDEPWVHELLHKVGDRTGLAALINTSFNTRGKPICNTVRDALAMLDELQDLDFVLIEDWLFEKGKT</sequence>
<evidence type="ECO:0000313" key="5">
    <source>
        <dbReference type="EMBL" id="GMI48942.1"/>
    </source>
</evidence>
<keyword evidence="6" id="KW-1185">Reference proteome</keyword>
<dbReference type="Gene3D" id="3.90.870.20">
    <property type="entry name" value="Carbamoyltransferase, C-terminal domain"/>
    <property type="match status" value="1"/>
</dbReference>
<dbReference type="GO" id="GO:0003824">
    <property type="term" value="F:catalytic activity"/>
    <property type="evidence" value="ECO:0007669"/>
    <property type="project" value="InterPro"/>
</dbReference>
<feature type="domain" description="Carbamoyltransferase C-terminal" evidence="4">
    <location>
        <begin position="530"/>
        <end position="693"/>
    </location>
</feature>
<dbReference type="Pfam" id="PF02543">
    <property type="entry name" value="Carbam_trans_N"/>
    <property type="match status" value="1"/>
</dbReference>
<comment type="similarity">
    <text evidence="1">Belongs to the NodU/CmcH family.</text>
</comment>
<feature type="signal peptide" evidence="2">
    <location>
        <begin position="1"/>
        <end position="28"/>
    </location>
</feature>
<dbReference type="PANTHER" id="PTHR34847:SF1">
    <property type="entry name" value="NODULATION PROTEIN U"/>
    <property type="match status" value="1"/>
</dbReference>
<comment type="caution">
    <text evidence="5">The sequence shown here is derived from an EMBL/GenBank/DDBJ whole genome shotgun (WGS) entry which is preliminary data.</text>
</comment>
<dbReference type="PANTHER" id="PTHR34847">
    <property type="entry name" value="NODULATION PROTEIN U"/>
    <property type="match status" value="1"/>
</dbReference>
<organism evidence="5 6">
    <name type="scientific">Triparma columacea</name>
    <dbReference type="NCBI Taxonomy" id="722753"/>
    <lineage>
        <taxon>Eukaryota</taxon>
        <taxon>Sar</taxon>
        <taxon>Stramenopiles</taxon>
        <taxon>Ochrophyta</taxon>
        <taxon>Bolidophyceae</taxon>
        <taxon>Parmales</taxon>
        <taxon>Triparmaceae</taxon>
        <taxon>Triparma</taxon>
    </lineage>
</organism>
<dbReference type="EMBL" id="BRYA01000446">
    <property type="protein sequence ID" value="GMI48942.1"/>
    <property type="molecule type" value="Genomic_DNA"/>
</dbReference>
<keyword evidence="2" id="KW-0732">Signal</keyword>
<dbReference type="Gene3D" id="3.30.420.40">
    <property type="match status" value="1"/>
</dbReference>
<dbReference type="OrthoDB" id="10008814at2759"/>
<feature type="chain" id="PRO_5040745449" description="Carbamoyltransferase" evidence="2">
    <location>
        <begin position="29"/>
        <end position="696"/>
    </location>
</feature>
<dbReference type="Proteomes" id="UP001165065">
    <property type="component" value="Unassembled WGS sequence"/>
</dbReference>
<evidence type="ECO:0000256" key="1">
    <source>
        <dbReference type="ARBA" id="ARBA00006129"/>
    </source>
</evidence>
<evidence type="ECO:0008006" key="7">
    <source>
        <dbReference type="Google" id="ProtNLM"/>
    </source>
</evidence>
<evidence type="ECO:0000259" key="3">
    <source>
        <dbReference type="Pfam" id="PF02543"/>
    </source>
</evidence>
<dbReference type="CDD" id="cd24033">
    <property type="entry name" value="ASKHA_NBD_NodU_CmcH-like_N"/>
    <property type="match status" value="1"/>
</dbReference>
<name>A0A9W7LGT8_9STRA</name>
<feature type="domain" description="Carbamoyltransferase" evidence="3">
    <location>
        <begin position="226"/>
        <end position="472"/>
    </location>
</feature>